<evidence type="ECO:0000256" key="2">
    <source>
        <dbReference type="SAM" id="SignalP"/>
    </source>
</evidence>
<feature type="domain" description="HYR" evidence="3">
    <location>
        <begin position="391"/>
        <end position="468"/>
    </location>
</feature>
<feature type="signal peptide" evidence="2">
    <location>
        <begin position="1"/>
        <end position="19"/>
    </location>
</feature>
<protein>
    <submittedName>
        <fullName evidence="4">HYR domain-containing protein</fullName>
    </submittedName>
</protein>
<dbReference type="Proteomes" id="UP000430519">
    <property type="component" value="Unassembled WGS sequence"/>
</dbReference>
<proteinExistence type="predicted"/>
<dbReference type="AlphaFoldDB" id="A0A6I4YKA9"/>
<dbReference type="NCBIfam" id="NF038114">
    <property type="entry name" value="rightmost"/>
    <property type="match status" value="1"/>
</dbReference>
<dbReference type="EMBL" id="WVHK01000155">
    <property type="protein sequence ID" value="MXV21952.1"/>
    <property type="molecule type" value="Genomic_DNA"/>
</dbReference>
<gene>
    <name evidence="4" type="ORF">GLX28_20230</name>
</gene>
<keyword evidence="5" id="KW-1185">Reference proteome</keyword>
<comment type="caution">
    <text evidence="4">The sequence shown here is derived from an EMBL/GenBank/DDBJ whole genome shotgun (WGS) entry which is preliminary data.</text>
</comment>
<name>A0A6I4YKA9_9DEIO</name>
<keyword evidence="1" id="KW-0677">Repeat</keyword>
<dbReference type="RefSeq" id="WP_160982532.1">
    <property type="nucleotide sequence ID" value="NZ_WVHK01000155.1"/>
</dbReference>
<organism evidence="4 5">
    <name type="scientific">Deinococcus xianganensis</name>
    <dbReference type="NCBI Taxonomy" id="1507289"/>
    <lineage>
        <taxon>Bacteria</taxon>
        <taxon>Thermotogati</taxon>
        <taxon>Deinococcota</taxon>
        <taxon>Deinococci</taxon>
        <taxon>Deinococcales</taxon>
        <taxon>Deinococcaceae</taxon>
        <taxon>Deinococcus</taxon>
    </lineage>
</organism>
<evidence type="ECO:0000313" key="4">
    <source>
        <dbReference type="EMBL" id="MXV21952.1"/>
    </source>
</evidence>
<sequence length="581" mass="58395">MKAHLPTLATLTLLLAACGQPTTPTPQAGASLKAQDLVVVNINNVVPTGNVTKEPGQSGSASFYLTPTNGDNKPGCNATGNGNQVTFSIESDDKNVIADVGPSNPVTGCGNGDQASLTYTVSPSAPVGTIVTLTVHATGSRGSNTSKAFKVEVVRPTPSDTSAPDIKPVITGTQGQNGWYTGDVTVVWNITDAQSGITSAPCETVIVQDDTTGQTLTCTATSAGGTATASVTIKRDATAPTTTIAAGGTQGLNDWFTGDVTFTTSREDLTSGIENCQTTGTDPLISDTGSHTASITCTDNAGNTGSAAVTVKRDATAPTATVTPAGTLGTNGWFTSDVTFTTAGQDTLSGVNACTTPDALTVDSAEHTATATCTDNAGNTSLPGSVTVKRDATAPVLSLPAAVNATATGNSQATVTYAASADGAISGLAALNCTPASGSVLKVGTTTATCTATDGAGNTASGTFPINVTYAFTGFFQPVDMGGVVNTVKAGSAVPIKFKLGGYQGMDILRTAPGSALNACGTTEAPVEETVTAGGSSLTWDATAGQYVYVWKTSSLWVGQCRTFSLALADGTVQKAYFRFK</sequence>
<feature type="chain" id="PRO_5026110772" evidence="2">
    <location>
        <begin position="20"/>
        <end position="581"/>
    </location>
</feature>
<keyword evidence="2" id="KW-0732">Signal</keyword>
<evidence type="ECO:0000313" key="5">
    <source>
        <dbReference type="Proteomes" id="UP000430519"/>
    </source>
</evidence>
<dbReference type="InterPro" id="IPR003410">
    <property type="entry name" value="HYR_dom"/>
</dbReference>
<dbReference type="Pfam" id="PF02494">
    <property type="entry name" value="HYR"/>
    <property type="match status" value="1"/>
</dbReference>
<evidence type="ECO:0000259" key="3">
    <source>
        <dbReference type="Pfam" id="PF02494"/>
    </source>
</evidence>
<dbReference type="PROSITE" id="PS51257">
    <property type="entry name" value="PROKAR_LIPOPROTEIN"/>
    <property type="match status" value="1"/>
</dbReference>
<evidence type="ECO:0000256" key="1">
    <source>
        <dbReference type="ARBA" id="ARBA00022737"/>
    </source>
</evidence>
<reference evidence="4 5" key="1">
    <citation type="submission" date="2019-11" db="EMBL/GenBank/DDBJ databases">
        <title>Genome sequence of Deinococcus xianganensis Y35, AI-2 producing algicidal bacterium, isolated from lake water.</title>
        <authorList>
            <person name="Li Y."/>
        </authorList>
    </citation>
    <scope>NUCLEOTIDE SEQUENCE [LARGE SCALE GENOMIC DNA]</scope>
    <source>
        <strain evidence="4 5">Y35</strain>
    </source>
</reference>
<accession>A0A6I4YKA9</accession>